<reference evidence="2 3" key="1">
    <citation type="submission" date="2018-03" db="EMBL/GenBank/DDBJ databases">
        <title>Genomic Encyclopedia of Archaeal and Bacterial Type Strains, Phase II (KMG-II): from individual species to whole genera.</title>
        <authorList>
            <person name="Goeker M."/>
        </authorList>
    </citation>
    <scope>NUCLEOTIDE SEQUENCE [LARGE SCALE GENOMIC DNA]</scope>
    <source>
        <strain evidence="2 3">DSM 28229</strain>
    </source>
</reference>
<dbReference type="OrthoDB" id="2985529at2"/>
<keyword evidence="3" id="KW-1185">Reference proteome</keyword>
<comment type="caution">
    <text evidence="2">The sequence shown here is derived from an EMBL/GenBank/DDBJ whole genome shotgun (WGS) entry which is preliminary data.</text>
</comment>
<dbReference type="InterPro" id="IPR000421">
    <property type="entry name" value="FA58C"/>
</dbReference>
<accession>A0A315ZER4</accession>
<dbReference type="Gene3D" id="2.60.120.260">
    <property type="entry name" value="Galactose-binding domain-like"/>
    <property type="match status" value="2"/>
</dbReference>
<name>A0A315ZER4_SEDFL</name>
<dbReference type="InterPro" id="IPR008964">
    <property type="entry name" value="Invasin/intimin_cell_adhesion"/>
</dbReference>
<dbReference type="InterPro" id="IPR013320">
    <property type="entry name" value="ConA-like_dom_sf"/>
</dbReference>
<dbReference type="InterPro" id="IPR008979">
    <property type="entry name" value="Galactose-bd-like_sf"/>
</dbReference>
<sequence length="1048" mass="111889">MKTRLLVSHFRYAAIPSFLKGKSLFKLFSCLTLTLFLGFSTELRAQVPSDLMINCNQWKITYPDGAEDKTLCGEPNNEYFYVNNAGDAIVFYAPIRSNNGTTPNSSYIRSELREREADGSKDIYWTTEGSHMLYVKQAITHLPINKPHLVATQIHGNKADGIDDSMVMRLEGSHLFLSFNGGKLREDLTIKTDYNLGDIHEVIFLVKDGLHYCYYSEDGNLLNAYNNGTASSYLVRDGGNDYVMNLNYDQTYFKVGNYTQSNADREGSDTDDPNNYGEVYVYDFTVSHNGDTGQNVAVTGVSLSPATASLTVGGNEQLSSAVAPSNASNKSVSYSSSNTGVATVSSTGLVTAVSEGTATITVTTTDGGFTDSSVITVRAASTGSNVALNKSVTGTGTPDGTNVPANLVDGNPDTRWSVSGYPQSATIDLGAVYRIDGTELVCYGDRAYQYVIEASTNGSSYTTIVDRSNNSTPGSNSAPIVDSFSAVNARYVKITVSGAASYTGTWVSLEELSVLGEETNSTVSVSGVSLNSSSLSLSEGVTQQLSATVSPSNATNQGVSYSSNNTSVATVNSTGLVTAVSAGSATITVTTDDGGYTSTAVVSVTSNNVTAPYDIAKFQAYLAECKLQSPLSGTEATASDIMAGYSSNTFYVVNTDEIAFSQSRDAASTSQRAELRYLTNWYANNTDRTLHANLRIAEQTCDQLTVLQIHDDANEGVGNGPNKPLLRVYSSGGTLYAAVKTDAGGANTSHINMGSVPSSYFDCDIRITSGSMTVSVNGTEYVNMDISYWTFPSYWKNGVYLQDTGSATAYFNELTETIHSNGSGSTTNLALNKAVSASNEQSSNPASNLVDGDADSRWSAENYSQSATIDLGAVYSINRTEVVCFKDRAYQYIIEVSTNGSSYSTIVDRTSNTTGGSNSAPITDSFANVNARYVRLTVTGASGYSGSWISIEELSVFGSSNARIATSILSQEEEDVNVYPNPATTSLNISGASDYDRLVIYNGRGQVISTSSDLGNTVRINTENYVSGLYILRLEGRDGSVTRKVLIK</sequence>
<dbReference type="Pfam" id="PF02368">
    <property type="entry name" value="Big_2"/>
    <property type="match status" value="2"/>
</dbReference>
<dbReference type="GO" id="GO:0005975">
    <property type="term" value="P:carbohydrate metabolic process"/>
    <property type="evidence" value="ECO:0007669"/>
    <property type="project" value="UniProtKB-ARBA"/>
</dbReference>
<feature type="domain" description="F5/8 type C" evidence="1">
    <location>
        <begin position="370"/>
        <end position="517"/>
    </location>
</feature>
<feature type="domain" description="F5/8 type C" evidence="1">
    <location>
        <begin position="818"/>
        <end position="956"/>
    </location>
</feature>
<dbReference type="InterPro" id="IPR003343">
    <property type="entry name" value="Big_2"/>
</dbReference>
<dbReference type="Pfam" id="PF18962">
    <property type="entry name" value="Por_Secre_tail"/>
    <property type="match status" value="1"/>
</dbReference>
<evidence type="ECO:0000313" key="2">
    <source>
        <dbReference type="EMBL" id="PWJ43214.1"/>
    </source>
</evidence>
<dbReference type="InterPro" id="IPR026444">
    <property type="entry name" value="Secre_tail"/>
</dbReference>
<dbReference type="Pfam" id="PF08787">
    <property type="entry name" value="Alginate_lyase2"/>
    <property type="match status" value="2"/>
</dbReference>
<evidence type="ECO:0000259" key="1">
    <source>
        <dbReference type="PROSITE" id="PS50022"/>
    </source>
</evidence>
<dbReference type="Proteomes" id="UP000245535">
    <property type="component" value="Unassembled WGS sequence"/>
</dbReference>
<dbReference type="SUPFAM" id="SSF49373">
    <property type="entry name" value="Invasin/intimin cell-adhesion fragments"/>
    <property type="match status" value="2"/>
</dbReference>
<dbReference type="Pfam" id="PF00754">
    <property type="entry name" value="F5_F8_type_C"/>
    <property type="match status" value="2"/>
</dbReference>
<dbReference type="RefSeq" id="WP_109617570.1">
    <property type="nucleotide sequence ID" value="NZ_QGDO01000002.1"/>
</dbReference>
<protein>
    <submittedName>
        <fullName evidence="2">Putative secreted protein (Por secretion system target)</fullName>
    </submittedName>
</protein>
<dbReference type="NCBIfam" id="TIGR04183">
    <property type="entry name" value="Por_Secre_tail"/>
    <property type="match status" value="1"/>
</dbReference>
<dbReference type="Gene3D" id="2.60.120.200">
    <property type="match status" value="2"/>
</dbReference>
<dbReference type="EMBL" id="QGDO01000002">
    <property type="protein sequence ID" value="PWJ43214.1"/>
    <property type="molecule type" value="Genomic_DNA"/>
</dbReference>
<dbReference type="InterPro" id="IPR014895">
    <property type="entry name" value="Alginate_lyase_2"/>
</dbReference>
<dbReference type="Gene3D" id="2.60.40.1080">
    <property type="match status" value="2"/>
</dbReference>
<organism evidence="2 3">
    <name type="scientific">Sediminitomix flava</name>
    <dbReference type="NCBI Taxonomy" id="379075"/>
    <lineage>
        <taxon>Bacteria</taxon>
        <taxon>Pseudomonadati</taxon>
        <taxon>Bacteroidota</taxon>
        <taxon>Cytophagia</taxon>
        <taxon>Cytophagales</taxon>
        <taxon>Flammeovirgaceae</taxon>
        <taxon>Sediminitomix</taxon>
    </lineage>
</organism>
<proteinExistence type="predicted"/>
<dbReference type="SUPFAM" id="SSF49899">
    <property type="entry name" value="Concanavalin A-like lectins/glucanases"/>
    <property type="match status" value="2"/>
</dbReference>
<gene>
    <name evidence="2" type="ORF">BC781_102763</name>
</gene>
<dbReference type="SMART" id="SM00635">
    <property type="entry name" value="BID_2"/>
    <property type="match status" value="2"/>
</dbReference>
<dbReference type="PROSITE" id="PS50022">
    <property type="entry name" value="FA58C_3"/>
    <property type="match status" value="2"/>
</dbReference>
<dbReference type="GO" id="GO:0004553">
    <property type="term" value="F:hydrolase activity, hydrolyzing O-glycosyl compounds"/>
    <property type="evidence" value="ECO:0007669"/>
    <property type="project" value="UniProtKB-ARBA"/>
</dbReference>
<dbReference type="SUPFAM" id="SSF49785">
    <property type="entry name" value="Galactose-binding domain-like"/>
    <property type="match status" value="2"/>
</dbReference>
<dbReference type="AlphaFoldDB" id="A0A315ZER4"/>
<evidence type="ECO:0000313" key="3">
    <source>
        <dbReference type="Proteomes" id="UP000245535"/>
    </source>
</evidence>